<dbReference type="RefSeq" id="WP_177206094.1">
    <property type="nucleotide sequence ID" value="NZ_FOXR01000007.1"/>
</dbReference>
<name>A0A1I5UKK8_9FIRM</name>
<proteinExistence type="predicted"/>
<reference evidence="1 2" key="1">
    <citation type="submission" date="2016-10" db="EMBL/GenBank/DDBJ databases">
        <authorList>
            <person name="de Groot N.N."/>
        </authorList>
    </citation>
    <scope>NUCLEOTIDE SEQUENCE [LARGE SCALE GENOMIC DNA]</scope>
    <source>
        <strain evidence="1 2">DSM 20678</strain>
    </source>
</reference>
<gene>
    <name evidence="1" type="ORF">SAMN05444406_10774</name>
</gene>
<accession>A0A1I5UKK8</accession>
<dbReference type="AlphaFoldDB" id="A0A1I5UKK8"/>
<keyword evidence="2" id="KW-1185">Reference proteome</keyword>
<organism evidence="1 2">
    <name type="scientific">Caldicoprobacter faecalis</name>
    <dbReference type="NCBI Taxonomy" id="937334"/>
    <lineage>
        <taxon>Bacteria</taxon>
        <taxon>Bacillati</taxon>
        <taxon>Bacillota</taxon>
        <taxon>Clostridia</taxon>
        <taxon>Caldicoprobacterales</taxon>
        <taxon>Caldicoprobacteraceae</taxon>
        <taxon>Caldicoprobacter</taxon>
    </lineage>
</organism>
<protein>
    <submittedName>
        <fullName evidence="1">Uncharacterized protein</fullName>
    </submittedName>
</protein>
<evidence type="ECO:0000313" key="2">
    <source>
        <dbReference type="Proteomes" id="UP000198577"/>
    </source>
</evidence>
<sequence>MKMLDLSKFTPINCRVENGQSGEVYLICNSEGGKLKVEGIPGSLGGC</sequence>
<evidence type="ECO:0000313" key="1">
    <source>
        <dbReference type="EMBL" id="SFP95719.1"/>
    </source>
</evidence>
<dbReference type="EMBL" id="FOXR01000007">
    <property type="protein sequence ID" value="SFP95719.1"/>
    <property type="molecule type" value="Genomic_DNA"/>
</dbReference>
<dbReference type="Proteomes" id="UP000198577">
    <property type="component" value="Unassembled WGS sequence"/>
</dbReference>
<dbReference type="STRING" id="937334.SAMN05444406_10774"/>